<keyword evidence="2" id="KW-1185">Reference proteome</keyword>
<dbReference type="AlphaFoldDB" id="A0A1H4DXT7"/>
<dbReference type="InterPro" id="IPR005560">
    <property type="entry name" value="Csp_YhjQ"/>
</dbReference>
<protein>
    <recommendedName>
        <fullName evidence="3">Four-helix bundle copper-binding protein</fullName>
    </recommendedName>
</protein>
<dbReference type="EMBL" id="FNRD01000008">
    <property type="protein sequence ID" value="SEA77593.1"/>
    <property type="molecule type" value="Genomic_DNA"/>
</dbReference>
<accession>A0A1H4DXT7</accession>
<dbReference type="OrthoDB" id="5396211at2"/>
<evidence type="ECO:0000313" key="2">
    <source>
        <dbReference type="Proteomes" id="UP000198951"/>
    </source>
</evidence>
<proteinExistence type="predicted"/>
<dbReference type="PANTHER" id="PTHR37310:SF1">
    <property type="entry name" value="CYTOPLASMIC PROTEIN"/>
    <property type="match status" value="1"/>
</dbReference>
<evidence type="ECO:0000313" key="1">
    <source>
        <dbReference type="EMBL" id="SEA77593.1"/>
    </source>
</evidence>
<dbReference type="RefSeq" id="WP_091090585.1">
    <property type="nucleotide sequence ID" value="NZ_FNRD01000008.1"/>
</dbReference>
<sequence>MEKQKMIEVLQFCAAQCTHCYDACQLEKEMDMSACMMHDQDCADLCRLTAQVLDRKSENIDIFLKTCLVMCERCASECEKHLKMEHCEKCAEACRKCAEMCHEYELAHRE</sequence>
<dbReference type="PANTHER" id="PTHR37310">
    <property type="entry name" value="CYTOPLASMIC PROTEIN-RELATED"/>
    <property type="match status" value="1"/>
</dbReference>
<dbReference type="Proteomes" id="UP000198951">
    <property type="component" value="Unassembled WGS sequence"/>
</dbReference>
<dbReference type="Gene3D" id="1.20.1270.360">
    <property type="match status" value="1"/>
</dbReference>
<reference evidence="2" key="1">
    <citation type="submission" date="2016-10" db="EMBL/GenBank/DDBJ databases">
        <authorList>
            <person name="Varghese N."/>
            <person name="Submissions S."/>
        </authorList>
    </citation>
    <scope>NUCLEOTIDE SEQUENCE [LARGE SCALE GENOMIC DNA]</scope>
    <source>
        <strain evidence="2">DSM 22376</strain>
    </source>
</reference>
<organism evidence="1 2">
    <name type="scientific">Flavobacterium gillisiae</name>
    <dbReference type="NCBI Taxonomy" id="150146"/>
    <lineage>
        <taxon>Bacteria</taxon>
        <taxon>Pseudomonadati</taxon>
        <taxon>Bacteroidota</taxon>
        <taxon>Flavobacteriia</taxon>
        <taxon>Flavobacteriales</taxon>
        <taxon>Flavobacteriaceae</taxon>
        <taxon>Flavobacterium</taxon>
    </lineage>
</organism>
<name>A0A1H4DXT7_9FLAO</name>
<gene>
    <name evidence="1" type="ORF">SAMN05443667_108185</name>
</gene>
<evidence type="ECO:0008006" key="3">
    <source>
        <dbReference type="Google" id="ProtNLM"/>
    </source>
</evidence>
<dbReference type="Pfam" id="PF03860">
    <property type="entry name" value="Csp"/>
    <property type="match status" value="1"/>
</dbReference>
<dbReference type="InterPro" id="IPR044543">
    <property type="entry name" value="YHJQ-like"/>
</dbReference>
<dbReference type="CDD" id="cd08026">
    <property type="entry name" value="DUF326"/>
    <property type="match status" value="1"/>
</dbReference>